<organism evidence="14 15">
    <name type="scientific">Arachnia propionica</name>
    <dbReference type="NCBI Taxonomy" id="1750"/>
    <lineage>
        <taxon>Bacteria</taxon>
        <taxon>Bacillati</taxon>
        <taxon>Actinomycetota</taxon>
        <taxon>Actinomycetes</taxon>
        <taxon>Propionibacteriales</taxon>
        <taxon>Propionibacteriaceae</taxon>
        <taxon>Arachnia</taxon>
    </lineage>
</organism>
<dbReference type="NCBIfam" id="TIGR01759">
    <property type="entry name" value="MalateDH-SF1"/>
    <property type="match status" value="1"/>
</dbReference>
<reference evidence="14 15" key="1">
    <citation type="submission" date="2018-12" db="EMBL/GenBank/DDBJ databases">
        <authorList>
            <consortium name="Pathogen Informatics"/>
        </authorList>
    </citation>
    <scope>NUCLEOTIDE SEQUENCE [LARGE SCALE GENOMIC DNA]</scope>
    <source>
        <strain evidence="14 15">NCTC12967</strain>
    </source>
</reference>
<dbReference type="Gene3D" id="3.90.110.10">
    <property type="entry name" value="Lactate dehydrogenase/glycoside hydrolase, family 4, C-terminal"/>
    <property type="match status" value="1"/>
</dbReference>
<evidence type="ECO:0000256" key="6">
    <source>
        <dbReference type="ARBA" id="ARBA00048313"/>
    </source>
</evidence>
<comment type="catalytic activity">
    <reaction evidence="6 7 11">
        <text>(S)-malate + NAD(+) = oxaloacetate + NADH + H(+)</text>
        <dbReference type="Rhea" id="RHEA:21432"/>
        <dbReference type="ChEBI" id="CHEBI:15378"/>
        <dbReference type="ChEBI" id="CHEBI:15589"/>
        <dbReference type="ChEBI" id="CHEBI:16452"/>
        <dbReference type="ChEBI" id="CHEBI:57540"/>
        <dbReference type="ChEBI" id="CHEBI:57945"/>
        <dbReference type="EC" id="1.1.1.37"/>
    </reaction>
</comment>
<feature type="domain" description="Lactate/malate dehydrogenase N-terminal" evidence="12">
    <location>
        <begin position="27"/>
        <end position="171"/>
    </location>
</feature>
<dbReference type="CDD" id="cd01338">
    <property type="entry name" value="MDH_chloroplast-like"/>
    <property type="match status" value="1"/>
</dbReference>
<dbReference type="InterPro" id="IPR015955">
    <property type="entry name" value="Lactate_DH/Glyco_Ohase_4_C"/>
</dbReference>
<evidence type="ECO:0000313" key="15">
    <source>
        <dbReference type="Proteomes" id="UP000273044"/>
    </source>
</evidence>
<feature type="binding site" evidence="7">
    <location>
        <begin position="150"/>
        <end position="152"/>
    </location>
    <ligand>
        <name>NAD(+)</name>
        <dbReference type="ChEBI" id="CHEBI:57540"/>
    </ligand>
</feature>
<protein>
    <recommendedName>
        <fullName evidence="3 7">Malate dehydrogenase</fullName>
        <ecNumber evidence="2 7">1.1.1.37</ecNumber>
    </recommendedName>
</protein>
<dbReference type="InterPro" id="IPR022383">
    <property type="entry name" value="Lactate/malate_DH_C"/>
</dbReference>
<dbReference type="Pfam" id="PF00056">
    <property type="entry name" value="Ldh_1_N"/>
    <property type="match status" value="1"/>
</dbReference>
<feature type="binding site" evidence="7 10">
    <location>
        <position position="126"/>
    </location>
    <ligand>
        <name>NAD(+)</name>
        <dbReference type="ChEBI" id="CHEBI:57540"/>
    </ligand>
</feature>
<dbReference type="PROSITE" id="PS00068">
    <property type="entry name" value="MDH"/>
    <property type="match status" value="1"/>
</dbReference>
<evidence type="ECO:0000313" key="14">
    <source>
        <dbReference type="EMBL" id="VEH70741.1"/>
    </source>
</evidence>
<feature type="binding site" evidence="7 9">
    <location>
        <position position="183"/>
    </location>
    <ligand>
        <name>substrate</name>
    </ligand>
</feature>
<dbReference type="PIRSF" id="PIRSF000102">
    <property type="entry name" value="Lac_mal_DH"/>
    <property type="match status" value="1"/>
</dbReference>
<dbReference type="Proteomes" id="UP000273044">
    <property type="component" value="Chromosome"/>
</dbReference>
<dbReference type="SUPFAM" id="SSF51735">
    <property type="entry name" value="NAD(P)-binding Rossmann-fold domains"/>
    <property type="match status" value="1"/>
</dbReference>
<dbReference type="Gene3D" id="3.40.50.720">
    <property type="entry name" value="NAD(P)-binding Rossmann-like Domain"/>
    <property type="match status" value="1"/>
</dbReference>
<evidence type="ECO:0000256" key="5">
    <source>
        <dbReference type="ARBA" id="ARBA00023027"/>
    </source>
</evidence>
<dbReference type="InterPro" id="IPR001252">
    <property type="entry name" value="Malate_DH_AS"/>
</dbReference>
<keyword evidence="5 7" id="KW-0520">NAD</keyword>
<dbReference type="AlphaFoldDB" id="A0A3S5ESS2"/>
<dbReference type="GO" id="GO:0006108">
    <property type="term" value="P:malate metabolic process"/>
    <property type="evidence" value="ECO:0007669"/>
    <property type="project" value="InterPro"/>
</dbReference>
<keyword evidence="4 7" id="KW-0560">Oxidoreductase</keyword>
<feature type="domain" description="Lactate/malate dehydrogenase C-terminal" evidence="13">
    <location>
        <begin position="177"/>
        <end position="345"/>
    </location>
</feature>
<dbReference type="InterPro" id="IPR001557">
    <property type="entry name" value="L-lactate/malate_DH"/>
</dbReference>
<dbReference type="InterPro" id="IPR036291">
    <property type="entry name" value="NAD(P)-bd_dom_sf"/>
</dbReference>
<evidence type="ECO:0000256" key="7">
    <source>
        <dbReference type="HAMAP-Rule" id="MF_01517"/>
    </source>
</evidence>
<evidence type="ECO:0000256" key="2">
    <source>
        <dbReference type="ARBA" id="ARBA00012995"/>
    </source>
</evidence>
<dbReference type="GO" id="GO:0030060">
    <property type="term" value="F:L-malate dehydrogenase (NAD+) activity"/>
    <property type="evidence" value="ECO:0007669"/>
    <property type="project" value="UniProtKB-UniRule"/>
</dbReference>
<evidence type="ECO:0000256" key="1">
    <source>
        <dbReference type="ARBA" id="ARBA00009613"/>
    </source>
</evidence>
<sequence length="349" mass="37307">MRRWAIGSEVDITVERKVRTMSTEAPVKIAVTGAAGQICYSLLFRIASGSLLGDRPIELRLLEITPALKALEGVVMELDDCAFPNLKNVVIGDDPKKVFDGVNLAMLVGAMPRKAGMERGDLLSANGAIFTAQGKALNEVAADDVRVLVTGNPANTNALIASSNAPDIPKERFNALTRLDHNRAKSQLAQKLGCPVEEIKKMTIWGNHSSTQYPDIFHAEVGGKNAAGLVNDEAWIESTFIPTVAKRGAAIIEARGLSSAASAANATVEHMRDWVLGTPDGDWVSMAIPSDGSYGVAEGVISSFPCVVKNGKYEIVQGLEIDPFSRTKIDASVAELLDERKAVKELGLI</sequence>
<dbReference type="FunFam" id="3.90.110.10:FF:000002">
    <property type="entry name" value="Malate dehydrogenase"/>
    <property type="match status" value="1"/>
</dbReference>
<evidence type="ECO:0000256" key="3">
    <source>
        <dbReference type="ARBA" id="ARBA00020382"/>
    </source>
</evidence>
<feature type="binding site" evidence="7 9">
    <location>
        <position position="152"/>
    </location>
    <ligand>
        <name>substrate</name>
    </ligand>
</feature>
<accession>A0A3S5ESS2</accession>
<comment type="function">
    <text evidence="7">Catalyzes the reversible oxidation of malate to oxaloacetate.</text>
</comment>
<dbReference type="InterPro" id="IPR010945">
    <property type="entry name" value="Malate_DH_type2"/>
</dbReference>
<evidence type="ECO:0000256" key="4">
    <source>
        <dbReference type="ARBA" id="ARBA00023002"/>
    </source>
</evidence>
<dbReference type="HAMAP" id="MF_01517">
    <property type="entry name" value="Malate_dehydrog_2"/>
    <property type="match status" value="1"/>
</dbReference>
<dbReference type="EMBL" id="LR134406">
    <property type="protein sequence ID" value="VEH70741.1"/>
    <property type="molecule type" value="Genomic_DNA"/>
</dbReference>
<keyword evidence="15" id="KW-1185">Reference proteome</keyword>
<dbReference type="GO" id="GO:0006099">
    <property type="term" value="P:tricarboxylic acid cycle"/>
    <property type="evidence" value="ECO:0007669"/>
    <property type="project" value="UniProtKB-UniRule"/>
</dbReference>
<dbReference type="PANTHER" id="PTHR23382">
    <property type="entry name" value="MALATE DEHYDROGENASE"/>
    <property type="match status" value="1"/>
</dbReference>
<name>A0A3S5ESS2_9ACTN</name>
<feature type="binding site" evidence="7 9">
    <location>
        <position position="113"/>
    </location>
    <ligand>
        <name>substrate</name>
    </ligand>
</feature>
<dbReference type="InterPro" id="IPR001236">
    <property type="entry name" value="Lactate/malate_DH_N"/>
</dbReference>
<gene>
    <name evidence="14" type="primary">mdh_1</name>
    <name evidence="7" type="synonym">mdh</name>
    <name evidence="14" type="ORF">NCTC12967_02047</name>
</gene>
<feature type="active site" description="Proton acceptor" evidence="7 8">
    <location>
        <position position="208"/>
    </location>
</feature>
<dbReference type="FunFam" id="3.40.50.720:FF:000010">
    <property type="entry name" value="Malate dehydrogenase"/>
    <property type="match status" value="1"/>
</dbReference>
<feature type="binding site" evidence="7 9">
    <location>
        <position position="119"/>
    </location>
    <ligand>
        <name>substrate</name>
    </ligand>
</feature>
<evidence type="ECO:0000259" key="13">
    <source>
        <dbReference type="Pfam" id="PF02866"/>
    </source>
</evidence>
<evidence type="ECO:0000256" key="10">
    <source>
        <dbReference type="PIRSR" id="PIRSR000102-3"/>
    </source>
</evidence>
<keyword evidence="7 11" id="KW-0816">Tricarboxylic acid cycle</keyword>
<evidence type="ECO:0000256" key="8">
    <source>
        <dbReference type="PIRSR" id="PIRSR000102-1"/>
    </source>
</evidence>
<dbReference type="EC" id="1.1.1.37" evidence="2 7"/>
<evidence type="ECO:0000256" key="9">
    <source>
        <dbReference type="PIRSR" id="PIRSR000102-2"/>
    </source>
</evidence>
<feature type="binding site" evidence="7">
    <location>
        <position position="133"/>
    </location>
    <ligand>
        <name>NAD(+)</name>
        <dbReference type="ChEBI" id="CHEBI:57540"/>
    </ligand>
</feature>
<evidence type="ECO:0000259" key="12">
    <source>
        <dbReference type="Pfam" id="PF00056"/>
    </source>
</evidence>
<dbReference type="NCBIfam" id="NF003916">
    <property type="entry name" value="PRK05442.1"/>
    <property type="match status" value="1"/>
</dbReference>
<evidence type="ECO:0000256" key="11">
    <source>
        <dbReference type="RuleBase" id="RU000422"/>
    </source>
</evidence>
<dbReference type="Pfam" id="PF02866">
    <property type="entry name" value="Ldh_1_C"/>
    <property type="match status" value="1"/>
</dbReference>
<dbReference type="SUPFAM" id="SSF56327">
    <property type="entry name" value="LDH C-terminal domain-like"/>
    <property type="match status" value="1"/>
</dbReference>
<proteinExistence type="inferred from homology"/>
<comment type="similarity">
    <text evidence="1 7">Belongs to the LDH/MDH superfamily. MDH type 2 family.</text>
</comment>
<feature type="binding site" evidence="7">
    <location>
        <begin position="33"/>
        <end position="39"/>
    </location>
    <ligand>
        <name>NAD(+)</name>
        <dbReference type="ChEBI" id="CHEBI:57540"/>
    </ligand>
</feature>